<accession>A0A2C5ZH17</accession>
<dbReference type="Proteomes" id="UP000224854">
    <property type="component" value="Unassembled WGS sequence"/>
</dbReference>
<proteinExistence type="predicted"/>
<feature type="compositionally biased region" description="Polar residues" evidence="1">
    <location>
        <begin position="153"/>
        <end position="164"/>
    </location>
</feature>
<sequence>MDDPSRRRRQNEPPVQHQPSQRYQLQIASPHSSSFSGTAPERYRPAPLSNTSPSTPRSMGVAGGYSSYYQEPQSTFATPNMSAPNLSYANDYGSDTRSQGQSFGSYNAGMMMYNVPQPNTSTSVYDTQHFAQQRQQQAAIHMMAPDVASTYFGSETGAASTSGMQQQQQQQHASQNSGPASSDYPQHGAPLNYAGGMPSVNAMHQHHQHQQSHSAASTAAPDGQAHDYHHDAALQQKWVNYQQQLGTVFHDIKIASLETASETLLGLSTWLLTQVADLGLVQDDATLHDERIKLWNDFNHAWLALGFQQKKLMESGQKLSRSQSLLSEDTIKKMGDEIIRLCDGIERHGLVDYQYGVWEEEIEQVLEDCLDLFEASRGHGSVEESH</sequence>
<feature type="region of interest" description="Disordered" evidence="1">
    <location>
        <begin position="1"/>
        <end position="59"/>
    </location>
</feature>
<feature type="compositionally biased region" description="Polar residues" evidence="1">
    <location>
        <begin position="17"/>
        <end position="37"/>
    </location>
</feature>
<dbReference type="AlphaFoldDB" id="A0A2C5ZH17"/>
<feature type="compositionally biased region" description="Polar residues" evidence="1">
    <location>
        <begin position="172"/>
        <end position="184"/>
    </location>
</feature>
<organism evidence="2 3">
    <name type="scientific">Ophiocordyceps australis</name>
    <dbReference type="NCBI Taxonomy" id="1399860"/>
    <lineage>
        <taxon>Eukaryota</taxon>
        <taxon>Fungi</taxon>
        <taxon>Dikarya</taxon>
        <taxon>Ascomycota</taxon>
        <taxon>Pezizomycotina</taxon>
        <taxon>Sordariomycetes</taxon>
        <taxon>Hypocreomycetidae</taxon>
        <taxon>Hypocreales</taxon>
        <taxon>Ophiocordycipitaceae</taxon>
        <taxon>Ophiocordyceps</taxon>
    </lineage>
</organism>
<evidence type="ECO:0000256" key="1">
    <source>
        <dbReference type="SAM" id="MobiDB-lite"/>
    </source>
</evidence>
<reference evidence="2 3" key="1">
    <citation type="submission" date="2017-06" db="EMBL/GenBank/DDBJ databases">
        <title>Ant-infecting Ophiocordyceps genomes reveal a high diversity of potential behavioral manipulation genes and a possible major role for enterotoxins.</title>
        <authorList>
            <person name="De Bekker C."/>
            <person name="Evans H.C."/>
            <person name="Brachmann A."/>
            <person name="Hughes D.P."/>
        </authorList>
    </citation>
    <scope>NUCLEOTIDE SEQUENCE [LARGE SCALE GENOMIC DNA]</scope>
    <source>
        <strain evidence="2 3">1348a</strain>
    </source>
</reference>
<feature type="compositionally biased region" description="Polar residues" evidence="1">
    <location>
        <begin position="48"/>
        <end position="57"/>
    </location>
</feature>
<gene>
    <name evidence="2" type="ORF">CDD82_1845</name>
</gene>
<comment type="caution">
    <text evidence="2">The sequence shown here is derived from an EMBL/GenBank/DDBJ whole genome shotgun (WGS) entry which is preliminary data.</text>
</comment>
<feature type="compositionally biased region" description="Low complexity" evidence="1">
    <location>
        <begin position="211"/>
        <end position="220"/>
    </location>
</feature>
<feature type="region of interest" description="Disordered" evidence="1">
    <location>
        <begin position="153"/>
        <end position="227"/>
    </location>
</feature>
<evidence type="ECO:0000313" key="2">
    <source>
        <dbReference type="EMBL" id="PHH80317.1"/>
    </source>
</evidence>
<name>A0A2C5ZH17_9HYPO</name>
<dbReference type="EMBL" id="NJEU01000159">
    <property type="protein sequence ID" value="PHH80317.1"/>
    <property type="molecule type" value="Genomic_DNA"/>
</dbReference>
<evidence type="ECO:0000313" key="3">
    <source>
        <dbReference type="Proteomes" id="UP000224854"/>
    </source>
</evidence>
<dbReference type="OrthoDB" id="5552418at2759"/>
<keyword evidence="3" id="KW-1185">Reference proteome</keyword>
<protein>
    <submittedName>
        <fullName evidence="2">Uncharacterized protein</fullName>
    </submittedName>
</protein>